<protein>
    <recommendedName>
        <fullName evidence="4">DUF2752 domain-containing protein</fullName>
    </recommendedName>
</protein>
<proteinExistence type="predicted"/>
<evidence type="ECO:0000313" key="3">
    <source>
        <dbReference type="Proteomes" id="UP000578077"/>
    </source>
</evidence>
<feature type="transmembrane region" description="Helical" evidence="1">
    <location>
        <begin position="83"/>
        <end position="100"/>
    </location>
</feature>
<keyword evidence="1" id="KW-0472">Membrane</keyword>
<gene>
    <name evidence="2" type="ORF">HNR25_000450</name>
</gene>
<sequence length="146" mass="15770">MEHPNLRAPRRRLHPAAAPLLVGAAGLAGAALLHFVDPNDPGQYPTCPWLLVTGTWCPGCGTMRAIHALTEADLVGALQMNPAAIALAPFVAYGYVRWLYRSFRPPPPRTTPAKAVHPGWLYLFLGALTAFWVLRNVPFGQVLAPG</sequence>
<reference evidence="2 3" key="1">
    <citation type="submission" date="2020-08" db="EMBL/GenBank/DDBJ databases">
        <title>Sequencing the genomes of 1000 actinobacteria strains.</title>
        <authorList>
            <person name="Klenk H.-P."/>
        </authorList>
    </citation>
    <scope>NUCLEOTIDE SEQUENCE [LARGE SCALE GENOMIC DNA]</scope>
    <source>
        <strain evidence="2 3">DSM 44593</strain>
    </source>
</reference>
<comment type="caution">
    <text evidence="2">The sequence shown here is derived from an EMBL/GenBank/DDBJ whole genome shotgun (WGS) entry which is preliminary data.</text>
</comment>
<evidence type="ECO:0000313" key="2">
    <source>
        <dbReference type="EMBL" id="MBB5996699.1"/>
    </source>
</evidence>
<keyword evidence="1" id="KW-1133">Transmembrane helix</keyword>
<accession>A0A841E5W6</accession>
<dbReference type="EMBL" id="JACHLY010000001">
    <property type="protein sequence ID" value="MBB5996699.1"/>
    <property type="molecule type" value="Genomic_DNA"/>
</dbReference>
<name>A0A841E5W6_9ACTN</name>
<evidence type="ECO:0000256" key="1">
    <source>
        <dbReference type="SAM" id="Phobius"/>
    </source>
</evidence>
<feature type="transmembrane region" description="Helical" evidence="1">
    <location>
        <begin position="16"/>
        <end position="36"/>
    </location>
</feature>
<dbReference type="RefSeq" id="WP_184633017.1">
    <property type="nucleotide sequence ID" value="NZ_BAABKT010000025.1"/>
</dbReference>
<keyword evidence="3" id="KW-1185">Reference proteome</keyword>
<feature type="transmembrane region" description="Helical" evidence="1">
    <location>
        <begin position="120"/>
        <end position="137"/>
    </location>
</feature>
<dbReference type="Proteomes" id="UP000578077">
    <property type="component" value="Unassembled WGS sequence"/>
</dbReference>
<dbReference type="AlphaFoldDB" id="A0A841E5W6"/>
<organism evidence="2 3">
    <name type="scientific">Streptomonospora salina</name>
    <dbReference type="NCBI Taxonomy" id="104205"/>
    <lineage>
        <taxon>Bacteria</taxon>
        <taxon>Bacillati</taxon>
        <taxon>Actinomycetota</taxon>
        <taxon>Actinomycetes</taxon>
        <taxon>Streptosporangiales</taxon>
        <taxon>Nocardiopsidaceae</taxon>
        <taxon>Streptomonospora</taxon>
    </lineage>
</organism>
<dbReference type="InterPro" id="IPR021215">
    <property type="entry name" value="DUF2752"/>
</dbReference>
<evidence type="ECO:0008006" key="4">
    <source>
        <dbReference type="Google" id="ProtNLM"/>
    </source>
</evidence>
<keyword evidence="1" id="KW-0812">Transmembrane</keyword>
<dbReference type="Pfam" id="PF10825">
    <property type="entry name" value="DUF2752"/>
    <property type="match status" value="1"/>
</dbReference>